<dbReference type="InterPro" id="IPR000847">
    <property type="entry name" value="LysR_HTH_N"/>
</dbReference>
<comment type="caution">
    <text evidence="3">The sequence shown here is derived from an EMBL/GenBank/DDBJ whole genome shotgun (WGS) entry which is preliminary data.</text>
</comment>
<feature type="domain" description="PBP" evidence="2">
    <location>
        <begin position="142"/>
        <end position="329"/>
    </location>
</feature>
<evidence type="ECO:0000313" key="4">
    <source>
        <dbReference type="Proteomes" id="UP000608923"/>
    </source>
</evidence>
<evidence type="ECO:0000313" key="3">
    <source>
        <dbReference type="EMBL" id="GHC43803.1"/>
    </source>
</evidence>
<accession>A0A8H9INW8</accession>
<reference evidence="4" key="1">
    <citation type="journal article" date="2019" name="Int. J. Syst. Evol. Microbiol.">
        <title>The Global Catalogue of Microorganisms (GCM) 10K type strain sequencing project: providing services to taxonomists for standard genome sequencing and annotation.</title>
        <authorList>
            <consortium name="The Broad Institute Genomics Platform"/>
            <consortium name="The Broad Institute Genome Sequencing Center for Infectious Disease"/>
            <person name="Wu L."/>
            <person name="Ma J."/>
        </authorList>
    </citation>
    <scope>NUCLEOTIDE SEQUENCE [LARGE SCALE GENOMIC DNA]</scope>
    <source>
        <strain evidence="4">KCTC 42083</strain>
    </source>
</reference>
<dbReference type="InterPro" id="IPR036388">
    <property type="entry name" value="WH-like_DNA-bd_sf"/>
</dbReference>
<dbReference type="Pfam" id="PF00126">
    <property type="entry name" value="HTH_1"/>
    <property type="match status" value="1"/>
</dbReference>
<dbReference type="PANTHER" id="PTHR38431">
    <property type="entry name" value="BLL2305 PROTEIN"/>
    <property type="match status" value="1"/>
</dbReference>
<feature type="domain" description="HTH lysR-type" evidence="1">
    <location>
        <begin position="30"/>
        <end position="87"/>
    </location>
</feature>
<gene>
    <name evidence="3" type="ORF">GCM10010096_13700</name>
</gene>
<name>A0A8H9INW8_9BURK</name>
<dbReference type="RefSeq" id="WP_189391795.1">
    <property type="nucleotide sequence ID" value="NZ_BMZN01000002.1"/>
</dbReference>
<organism evidence="3 4">
    <name type="scientific">Alcaligenes pakistanensis</name>
    <dbReference type="NCBI Taxonomy" id="1482717"/>
    <lineage>
        <taxon>Bacteria</taxon>
        <taxon>Pseudomonadati</taxon>
        <taxon>Pseudomonadota</taxon>
        <taxon>Betaproteobacteria</taxon>
        <taxon>Burkholderiales</taxon>
        <taxon>Alcaligenaceae</taxon>
        <taxon>Alcaligenes</taxon>
    </lineage>
</organism>
<dbReference type="AlphaFoldDB" id="A0A8H9INW8"/>
<dbReference type="InterPro" id="IPR024370">
    <property type="entry name" value="PBP_domain"/>
</dbReference>
<dbReference type="Gene3D" id="3.40.190.10">
    <property type="entry name" value="Periplasmic binding protein-like II"/>
    <property type="match status" value="1"/>
</dbReference>
<evidence type="ECO:0000259" key="2">
    <source>
        <dbReference type="Pfam" id="PF12727"/>
    </source>
</evidence>
<dbReference type="SUPFAM" id="SSF53850">
    <property type="entry name" value="Periplasmic binding protein-like II"/>
    <property type="match status" value="1"/>
</dbReference>
<dbReference type="InterPro" id="IPR036390">
    <property type="entry name" value="WH_DNA-bd_sf"/>
</dbReference>
<dbReference type="Proteomes" id="UP000608923">
    <property type="component" value="Unassembled WGS sequence"/>
</dbReference>
<dbReference type="SUPFAM" id="SSF46785">
    <property type="entry name" value="Winged helix' DNA-binding domain"/>
    <property type="match status" value="1"/>
</dbReference>
<dbReference type="PANTHER" id="PTHR38431:SF1">
    <property type="entry name" value="BLL2305 PROTEIN"/>
    <property type="match status" value="1"/>
</dbReference>
<protein>
    <submittedName>
        <fullName evidence="3">Molybdenum-binding protein</fullName>
    </submittedName>
</protein>
<proteinExistence type="predicted"/>
<dbReference type="Pfam" id="PF12727">
    <property type="entry name" value="PBP_like"/>
    <property type="match status" value="1"/>
</dbReference>
<keyword evidence="4" id="KW-1185">Reference proteome</keyword>
<dbReference type="EMBL" id="BMZN01000002">
    <property type="protein sequence ID" value="GHC43803.1"/>
    <property type="molecule type" value="Genomic_DNA"/>
</dbReference>
<sequence>MTKQKFKARLRSEWILENADGVELPMGDVLRLLGAIERLGHLAGASKECQFSYRHAWGLLRNAEKQFDAALLETSRRKGTKLTEFAQRLLWANRRLDARLTPTLESMASELEEELGRLYAQPLDRLRFQASHGFAIEGLMRFANENDGLPLELRYRTAIEALASLERGDCDLAGFQVPVGEFEVAAMRRYGQWLSPSRHRLIFLSTRRTGLFVEKGNPKNITGMADLLRPDVRFVNRQMGSSTRFLATLLLGQLGVNTNAVLGFETTELTHMAVAAHVASGMADTGLGVETAASRCGLEFIPLAQERYFIAVEQEALNKAPMQQLMNVIGGSAYSQFMEDLVGYDPRGLGQIMTLEQAFGQAADMLWR</sequence>
<evidence type="ECO:0000259" key="1">
    <source>
        <dbReference type="Pfam" id="PF00126"/>
    </source>
</evidence>
<dbReference type="Gene3D" id="1.10.10.10">
    <property type="entry name" value="Winged helix-like DNA-binding domain superfamily/Winged helix DNA-binding domain"/>
    <property type="match status" value="1"/>
</dbReference>